<evidence type="ECO:0000313" key="8">
    <source>
        <dbReference type="Proteomes" id="UP000588083"/>
    </source>
</evidence>
<sequence>MILTVTLNPCIDKTIFVTHFQKGKKVVVEGIKKIAGGKGNNVARVIKNLGHEVLSFCVVGGQEGRIIEELLGQDSIPLQAVWAKSPSRTVTTVLETKTNRQTVFVEPGFPLSSSEFQEVIATYTHLLSQTELVVLSGSIPPSEEEIAGTVSTGMGGTAHFYPLEHISFADKLGRKIPDGKERRAVEHIFPMDHPSAQVGLSQRDIYAEMIKLAREKEIRVILDSHGEPFRQGLKAAPFLIKPNVRETEQALGLTVRDEEDLFGAMRLYHEMGIEWVVQSLGKGGALASFAGKRWRITVSQVPVVNPVGSGDAMVGALAVGIARNLAAKECLRLGVAAGAANAAMWDAASCSREDIKKMLPQVAVEEV</sequence>
<dbReference type="InterPro" id="IPR029056">
    <property type="entry name" value="Ribokinase-like"/>
</dbReference>
<dbReference type="InterPro" id="IPR011611">
    <property type="entry name" value="PfkB_dom"/>
</dbReference>
<reference evidence="7 8" key="1">
    <citation type="journal article" date="2020" name="Front. Microbiol.">
        <title>Single-cell genomics of novel Actinobacteria with the Wood-Ljungdahl pathway discovered in a serpentinizing system.</title>
        <authorList>
            <person name="Merino N."/>
            <person name="Kawai M."/>
            <person name="Boyd E.S."/>
            <person name="Colman D.R."/>
            <person name="McGlynn S.E."/>
            <person name="Nealson K.H."/>
            <person name="Kurokawa K."/>
            <person name="Hongoh Y."/>
        </authorList>
    </citation>
    <scope>NUCLEOTIDE SEQUENCE [LARGE SCALE GENOMIC DNA]</scope>
    <source>
        <strain evidence="7 8">S34</strain>
    </source>
</reference>
<dbReference type="PROSITE" id="PS00583">
    <property type="entry name" value="PFKB_KINASES_1"/>
    <property type="match status" value="1"/>
</dbReference>
<dbReference type="Gene3D" id="3.40.1190.20">
    <property type="match status" value="2"/>
</dbReference>
<dbReference type="GO" id="GO:0005829">
    <property type="term" value="C:cytosol"/>
    <property type="evidence" value="ECO:0007669"/>
    <property type="project" value="TreeGrafter"/>
</dbReference>
<dbReference type="Pfam" id="PF00294">
    <property type="entry name" value="PfkB"/>
    <property type="match status" value="2"/>
</dbReference>
<dbReference type="RefSeq" id="WP_176237937.1">
    <property type="nucleotide sequence ID" value="NZ_BLRZ01000029.1"/>
</dbReference>
<dbReference type="PANTHER" id="PTHR46566:SF2">
    <property type="entry name" value="ATP-DEPENDENT 6-PHOSPHOFRUCTOKINASE ISOZYME 2"/>
    <property type="match status" value="1"/>
</dbReference>
<dbReference type="GO" id="GO:0005524">
    <property type="term" value="F:ATP binding"/>
    <property type="evidence" value="ECO:0007669"/>
    <property type="project" value="UniProtKB-KW"/>
</dbReference>
<dbReference type="InterPro" id="IPR002173">
    <property type="entry name" value="Carboh/pur_kinase_PfkB_CS"/>
</dbReference>
<evidence type="ECO:0000259" key="6">
    <source>
        <dbReference type="Pfam" id="PF00294"/>
    </source>
</evidence>
<accession>A0A6V8PB64</accession>
<name>A0A6V8PB64_9ACTN</name>
<feature type="domain" description="Carbohydrate kinase PfkB" evidence="6">
    <location>
        <begin position="203"/>
        <end position="342"/>
    </location>
</feature>
<evidence type="ECO:0000256" key="3">
    <source>
        <dbReference type="ARBA" id="ARBA00022741"/>
    </source>
</evidence>
<keyword evidence="2" id="KW-0808">Transferase</keyword>
<evidence type="ECO:0000256" key="2">
    <source>
        <dbReference type="ARBA" id="ARBA00022679"/>
    </source>
</evidence>
<dbReference type="CDD" id="cd01164">
    <property type="entry name" value="FruK_PfkB_like"/>
    <property type="match status" value="1"/>
</dbReference>
<evidence type="ECO:0000256" key="4">
    <source>
        <dbReference type="ARBA" id="ARBA00022777"/>
    </source>
</evidence>
<dbReference type="Proteomes" id="UP000588083">
    <property type="component" value="Unassembled WGS sequence"/>
</dbReference>
<organism evidence="7 8">
    <name type="scientific">Candidatus Hakubella thermalkaliphila</name>
    <dbReference type="NCBI Taxonomy" id="2754717"/>
    <lineage>
        <taxon>Bacteria</taxon>
        <taxon>Bacillati</taxon>
        <taxon>Actinomycetota</taxon>
        <taxon>Actinomycetota incertae sedis</taxon>
        <taxon>Candidatus Hakubellales</taxon>
        <taxon>Candidatus Hakubellaceae</taxon>
        <taxon>Candidatus Hakubella</taxon>
    </lineage>
</organism>
<dbReference type="InterPro" id="IPR017583">
    <property type="entry name" value="Tagatose/fructose_Pkinase"/>
</dbReference>
<dbReference type="PANTHER" id="PTHR46566">
    <property type="entry name" value="1-PHOSPHOFRUCTOKINASE-RELATED"/>
    <property type="match status" value="1"/>
</dbReference>
<proteinExistence type="inferred from homology"/>
<dbReference type="PROSITE" id="PS00584">
    <property type="entry name" value="PFKB_KINASES_2"/>
    <property type="match status" value="1"/>
</dbReference>
<dbReference type="GO" id="GO:0008443">
    <property type="term" value="F:phosphofructokinase activity"/>
    <property type="evidence" value="ECO:0007669"/>
    <property type="project" value="TreeGrafter"/>
</dbReference>
<dbReference type="EMBL" id="BLRZ01000029">
    <property type="protein sequence ID" value="GFP29892.1"/>
    <property type="molecule type" value="Genomic_DNA"/>
</dbReference>
<feature type="domain" description="Carbohydrate kinase PfkB" evidence="6">
    <location>
        <begin position="6"/>
        <end position="142"/>
    </location>
</feature>
<keyword evidence="3" id="KW-0547">Nucleotide-binding</keyword>
<comment type="caution">
    <text evidence="7">The sequence shown here is derived from an EMBL/GenBank/DDBJ whole genome shotgun (WGS) entry which is preliminary data.</text>
</comment>
<keyword evidence="4 7" id="KW-0418">Kinase</keyword>
<dbReference type="SUPFAM" id="SSF53613">
    <property type="entry name" value="Ribokinase-like"/>
    <property type="match status" value="1"/>
</dbReference>
<keyword evidence="8" id="KW-1185">Reference proteome</keyword>
<keyword evidence="5" id="KW-0067">ATP-binding</keyword>
<dbReference type="AlphaFoldDB" id="A0A6V8PB64"/>
<evidence type="ECO:0000313" key="7">
    <source>
        <dbReference type="EMBL" id="GFP29892.1"/>
    </source>
</evidence>
<evidence type="ECO:0000256" key="5">
    <source>
        <dbReference type="ARBA" id="ARBA00022840"/>
    </source>
</evidence>
<evidence type="ECO:0000256" key="1">
    <source>
        <dbReference type="ARBA" id="ARBA00010688"/>
    </source>
</evidence>
<gene>
    <name evidence="7" type="ORF">HKBW3S34_00812</name>
</gene>
<protein>
    <submittedName>
        <fullName evidence="7">1-phosphofructokinase</fullName>
    </submittedName>
</protein>
<comment type="similarity">
    <text evidence="1">Belongs to the carbohydrate kinase PfkB family.</text>
</comment>